<sequence>MLRTPNIAENLSTLFVSVWPEFLAQDLEGNHWSMPGLLDIMCAVFNADSDLSFGVRSKEVTDIIFGFLRETPDNYLNPASDTSPAPRIASSLIQLAIIKLLFLRQPALLATPLYGRLTRYLLHALQVQPLLRPRAYTPDKSLLGRWHVWHSPIWMWREEGDMRMEEAEAESENDEGNSVPIVIQLSKAGSSNRRNATEHATANYFHSTDSQSSWTSPTPSCDLFDAVSVVREVVSAGLIFFSVS</sequence>
<reference evidence="2" key="1">
    <citation type="journal article" date="2018" name="Nat. Microbiol.">
        <title>Leveraging single-cell genomics to expand the fungal tree of life.</title>
        <authorList>
            <person name="Ahrendt S.R."/>
            <person name="Quandt C.A."/>
            <person name="Ciobanu D."/>
            <person name="Clum A."/>
            <person name="Salamov A."/>
            <person name="Andreopoulos B."/>
            <person name="Cheng J.F."/>
            <person name="Woyke T."/>
            <person name="Pelin A."/>
            <person name="Henrissat B."/>
            <person name="Reynolds N.K."/>
            <person name="Benny G.L."/>
            <person name="Smith M.E."/>
            <person name="James T.Y."/>
            <person name="Grigoriev I.V."/>
        </authorList>
    </citation>
    <scope>NUCLEOTIDE SEQUENCE [LARGE SCALE GENOMIC DNA]</scope>
</reference>
<name>A0A4V1IQM4_9FUNG</name>
<dbReference type="EMBL" id="KZ997709">
    <property type="protein sequence ID" value="RKO87067.1"/>
    <property type="molecule type" value="Genomic_DNA"/>
</dbReference>
<evidence type="ECO:0000313" key="1">
    <source>
        <dbReference type="EMBL" id="RKO87067.1"/>
    </source>
</evidence>
<keyword evidence="2" id="KW-1185">Reference proteome</keyword>
<dbReference type="AlphaFoldDB" id="A0A4V1IQM4"/>
<accession>A0A4V1IQM4</accession>
<gene>
    <name evidence="1" type="ORF">BDK51DRAFT_51267</name>
</gene>
<proteinExistence type="predicted"/>
<evidence type="ECO:0000313" key="2">
    <source>
        <dbReference type="Proteomes" id="UP000269721"/>
    </source>
</evidence>
<protein>
    <submittedName>
        <fullName evidence="1">Uncharacterized protein</fullName>
    </submittedName>
</protein>
<dbReference type="Proteomes" id="UP000269721">
    <property type="component" value="Unassembled WGS sequence"/>
</dbReference>
<organism evidence="1 2">
    <name type="scientific">Blyttiomyces helicus</name>
    <dbReference type="NCBI Taxonomy" id="388810"/>
    <lineage>
        <taxon>Eukaryota</taxon>
        <taxon>Fungi</taxon>
        <taxon>Fungi incertae sedis</taxon>
        <taxon>Chytridiomycota</taxon>
        <taxon>Chytridiomycota incertae sedis</taxon>
        <taxon>Chytridiomycetes</taxon>
        <taxon>Chytridiomycetes incertae sedis</taxon>
        <taxon>Blyttiomyces</taxon>
    </lineage>
</organism>